<feature type="region of interest" description="Disordered" evidence="10">
    <location>
        <begin position="1"/>
        <end position="44"/>
    </location>
</feature>
<dbReference type="Proteomes" id="UP001497444">
    <property type="component" value="Chromosome 12"/>
</dbReference>
<evidence type="ECO:0000256" key="10">
    <source>
        <dbReference type="SAM" id="MobiDB-lite"/>
    </source>
</evidence>
<keyword evidence="13" id="KW-1185">Reference proteome</keyword>
<feature type="region of interest" description="Disordered" evidence="10">
    <location>
        <begin position="80"/>
        <end position="146"/>
    </location>
</feature>
<keyword evidence="8" id="KW-0804">Transcription</keyword>
<dbReference type="InterPro" id="IPR040221">
    <property type="entry name" value="CDCA7/CDA7L"/>
</dbReference>
<keyword evidence="7" id="KW-0805">Transcription regulation</keyword>
<comment type="subcellular location">
    <subcellularLocation>
        <location evidence="2">Cytoplasm</location>
    </subcellularLocation>
    <subcellularLocation>
        <location evidence="1">Nucleus</location>
    </subcellularLocation>
</comment>
<feature type="domain" description="Zinc-finger" evidence="11">
    <location>
        <begin position="180"/>
        <end position="276"/>
    </location>
</feature>
<name>A0ABP0VZ28_9BRYO</name>
<evidence type="ECO:0000256" key="7">
    <source>
        <dbReference type="ARBA" id="ARBA00023015"/>
    </source>
</evidence>
<evidence type="ECO:0000256" key="8">
    <source>
        <dbReference type="ARBA" id="ARBA00023163"/>
    </source>
</evidence>
<feature type="compositionally biased region" description="Basic and acidic residues" evidence="10">
    <location>
        <begin position="120"/>
        <end position="133"/>
    </location>
</feature>
<evidence type="ECO:0000256" key="6">
    <source>
        <dbReference type="ARBA" id="ARBA00022843"/>
    </source>
</evidence>
<sequence length="292" mass="32909">MMTRKRVREEKKENNDDDDDDGRKEEAEVDEEEEEEEEEEGCEIEYEKLRNARLAENKKRMAELGLVDLSHSLTEVIRLSSSKSGKSVKVSRTPKPPTPPCPSRRSSRLQGAPVVSYSELRPKGEGKTAKKGEGIAARHAGRGGQSAEIYTAEHEKLLGSATEEWQLFADGYAANGNRVYDPVLGKTCHQCRQKTLGHRTSCSECKSLHGQFCGDCLYMRYGENVLEAMKNKNWVCPVCRKICNCSFCRIKRGWTPTGALYKKVKALGYKSVAHYLILTRRGKSEEKEIIEA</sequence>
<dbReference type="InterPro" id="IPR018866">
    <property type="entry name" value="Znf-4CXXC_R1"/>
</dbReference>
<keyword evidence="9" id="KW-0539">Nucleus</keyword>
<evidence type="ECO:0000256" key="9">
    <source>
        <dbReference type="ARBA" id="ARBA00023242"/>
    </source>
</evidence>
<dbReference type="EMBL" id="OZ020107">
    <property type="protein sequence ID" value="CAK9259574.1"/>
    <property type="molecule type" value="Genomic_DNA"/>
</dbReference>
<accession>A0ABP0VZ28</accession>
<reference evidence="12" key="1">
    <citation type="submission" date="2024-02" db="EMBL/GenBank/DDBJ databases">
        <authorList>
            <consortium name="ELIXIR-Norway"/>
            <consortium name="Elixir Norway"/>
        </authorList>
    </citation>
    <scope>NUCLEOTIDE SEQUENCE</scope>
</reference>
<dbReference type="PANTHER" id="PTHR31169">
    <property type="entry name" value="OS05G0300700 PROTEIN"/>
    <property type="match status" value="1"/>
</dbReference>
<evidence type="ECO:0000259" key="11">
    <source>
        <dbReference type="Pfam" id="PF10497"/>
    </source>
</evidence>
<keyword evidence="5" id="KW-0597">Phosphoprotein</keyword>
<organism evidence="12 13">
    <name type="scientific">Sphagnum jensenii</name>
    <dbReference type="NCBI Taxonomy" id="128206"/>
    <lineage>
        <taxon>Eukaryota</taxon>
        <taxon>Viridiplantae</taxon>
        <taxon>Streptophyta</taxon>
        <taxon>Embryophyta</taxon>
        <taxon>Bryophyta</taxon>
        <taxon>Sphagnophytina</taxon>
        <taxon>Sphagnopsida</taxon>
        <taxon>Sphagnales</taxon>
        <taxon>Sphagnaceae</taxon>
        <taxon>Sphagnum</taxon>
    </lineage>
</organism>
<keyword evidence="4" id="KW-1017">Isopeptide bond</keyword>
<evidence type="ECO:0000256" key="2">
    <source>
        <dbReference type="ARBA" id="ARBA00004496"/>
    </source>
</evidence>
<gene>
    <name evidence="12" type="ORF">CSSPJE1EN1_LOCUS5052</name>
</gene>
<feature type="compositionally biased region" description="Acidic residues" evidence="10">
    <location>
        <begin position="27"/>
        <end position="44"/>
    </location>
</feature>
<protein>
    <recommendedName>
        <fullName evidence="11">Zinc-finger domain-containing protein</fullName>
    </recommendedName>
</protein>
<keyword evidence="3" id="KW-0963">Cytoplasm</keyword>
<dbReference type="PANTHER" id="PTHR31169:SF23">
    <property type="entry name" value="OS03G0572250 PROTEIN"/>
    <property type="match status" value="1"/>
</dbReference>
<evidence type="ECO:0000313" key="13">
    <source>
        <dbReference type="Proteomes" id="UP001497444"/>
    </source>
</evidence>
<evidence type="ECO:0000313" key="12">
    <source>
        <dbReference type="EMBL" id="CAK9259574.1"/>
    </source>
</evidence>
<evidence type="ECO:0000256" key="4">
    <source>
        <dbReference type="ARBA" id="ARBA00022499"/>
    </source>
</evidence>
<dbReference type="Pfam" id="PF10497">
    <property type="entry name" value="zf-4CXXC_R1"/>
    <property type="match status" value="1"/>
</dbReference>
<evidence type="ECO:0000256" key="1">
    <source>
        <dbReference type="ARBA" id="ARBA00004123"/>
    </source>
</evidence>
<keyword evidence="6" id="KW-0832">Ubl conjugation</keyword>
<evidence type="ECO:0000256" key="5">
    <source>
        <dbReference type="ARBA" id="ARBA00022553"/>
    </source>
</evidence>
<proteinExistence type="predicted"/>
<feature type="compositionally biased region" description="Low complexity" evidence="10">
    <location>
        <begin position="80"/>
        <end position="93"/>
    </location>
</feature>
<evidence type="ECO:0000256" key="3">
    <source>
        <dbReference type="ARBA" id="ARBA00022490"/>
    </source>
</evidence>